<dbReference type="RefSeq" id="WP_160562469.1">
    <property type="nucleotide sequence ID" value="NZ_QZDT01000127.1"/>
</dbReference>
<dbReference type="AlphaFoldDB" id="A0A9X5GV13"/>
<evidence type="ECO:0000259" key="1">
    <source>
        <dbReference type="PROSITE" id="PS51186"/>
    </source>
</evidence>
<organism evidence="2 3">
    <name type="scientific">Parablautia muri</name>
    <dbReference type="NCBI Taxonomy" id="2320879"/>
    <lineage>
        <taxon>Bacteria</taxon>
        <taxon>Bacillati</taxon>
        <taxon>Bacillota</taxon>
        <taxon>Clostridia</taxon>
        <taxon>Lachnospirales</taxon>
        <taxon>Lachnospiraceae</taxon>
        <taxon>Parablautia</taxon>
    </lineage>
</organism>
<dbReference type="InterPro" id="IPR016181">
    <property type="entry name" value="Acyl_CoA_acyltransferase"/>
</dbReference>
<dbReference type="Proteomes" id="UP001154420">
    <property type="component" value="Unassembled WGS sequence"/>
</dbReference>
<name>A0A9X5GV13_9FIRM</name>
<dbReference type="InterPro" id="IPR000182">
    <property type="entry name" value="GNAT_dom"/>
</dbReference>
<protein>
    <submittedName>
        <fullName evidence="2">GNAT family N-acetyltransferase</fullName>
    </submittedName>
</protein>
<gene>
    <name evidence="2" type="ORF">D5281_24645</name>
</gene>
<evidence type="ECO:0000313" key="3">
    <source>
        <dbReference type="Proteomes" id="UP001154420"/>
    </source>
</evidence>
<reference evidence="2" key="1">
    <citation type="submission" date="2018-09" db="EMBL/GenBank/DDBJ databases">
        <title>Murine metabolic-syndrome-specific gut microbial biobank.</title>
        <authorList>
            <person name="Liu C."/>
        </authorList>
    </citation>
    <scope>NUCLEOTIDE SEQUENCE</scope>
    <source>
        <strain evidence="2">D42-62</strain>
    </source>
</reference>
<dbReference type="Pfam" id="PF00583">
    <property type="entry name" value="Acetyltransf_1"/>
    <property type="match status" value="1"/>
</dbReference>
<dbReference type="GO" id="GO:0016747">
    <property type="term" value="F:acyltransferase activity, transferring groups other than amino-acyl groups"/>
    <property type="evidence" value="ECO:0007669"/>
    <property type="project" value="InterPro"/>
</dbReference>
<comment type="caution">
    <text evidence="2">The sequence shown here is derived from an EMBL/GenBank/DDBJ whole genome shotgun (WGS) entry which is preliminary data.</text>
</comment>
<feature type="domain" description="N-acetyltransferase" evidence="1">
    <location>
        <begin position="1"/>
        <end position="82"/>
    </location>
</feature>
<keyword evidence="3" id="KW-1185">Reference proteome</keyword>
<proteinExistence type="predicted"/>
<sequence>MGYYKEFDDLMAFFIEEIVIFADCHNKGYGSELMTTLQNEVTANGAEHIELISVNDLHHMHFYEKLGYYKANNLIMMGKHLS</sequence>
<dbReference type="EMBL" id="QZDT01000127">
    <property type="protein sequence ID" value="NBJ95606.1"/>
    <property type="molecule type" value="Genomic_DNA"/>
</dbReference>
<dbReference type="Gene3D" id="3.40.630.30">
    <property type="match status" value="1"/>
</dbReference>
<dbReference type="OrthoDB" id="9775804at2"/>
<evidence type="ECO:0000313" key="2">
    <source>
        <dbReference type="EMBL" id="NBJ95606.1"/>
    </source>
</evidence>
<dbReference type="SUPFAM" id="SSF55729">
    <property type="entry name" value="Acyl-CoA N-acyltransferases (Nat)"/>
    <property type="match status" value="1"/>
</dbReference>
<accession>A0A9X5GV13</accession>
<dbReference type="CDD" id="cd04301">
    <property type="entry name" value="NAT_SF"/>
    <property type="match status" value="1"/>
</dbReference>
<dbReference type="PROSITE" id="PS51186">
    <property type="entry name" value="GNAT"/>
    <property type="match status" value="1"/>
</dbReference>